<proteinExistence type="predicted"/>
<evidence type="ECO:0000313" key="1">
    <source>
        <dbReference type="EMBL" id="MQT04819.1"/>
    </source>
</evidence>
<gene>
    <name evidence="1" type="ORF">FF041_33175</name>
</gene>
<dbReference type="AlphaFoldDB" id="A0A646KR65"/>
<sequence>MTAVPTALDDLPVRDAAAGARRVEPARPASQDLLLKLTSSLRKSFIEEGVEDVLERILGWGAEALSPEETRNLVRSLRACLWPLVTGALHDTKGRPDDVLRQLVKAAVRLDAEGGKEGFMPTESHARLLASLVSDLLDRAGDPESEGSK</sequence>
<dbReference type="OrthoDB" id="4333161at2"/>
<name>A0A646KR65_STRJU</name>
<evidence type="ECO:0000313" key="2">
    <source>
        <dbReference type="Proteomes" id="UP000419138"/>
    </source>
</evidence>
<dbReference type="RefSeq" id="WP_153526129.1">
    <property type="nucleotide sequence ID" value="NZ_JBEPDZ010000048.1"/>
</dbReference>
<comment type="caution">
    <text evidence="1">The sequence shown here is derived from an EMBL/GenBank/DDBJ whole genome shotgun (WGS) entry which is preliminary data.</text>
</comment>
<accession>A0A646KR65</accession>
<dbReference type="Pfam" id="PF19979">
    <property type="entry name" value="DUF6415"/>
    <property type="match status" value="1"/>
</dbReference>
<dbReference type="InterPro" id="IPR046300">
    <property type="entry name" value="DUF6415"/>
</dbReference>
<reference evidence="1 2" key="1">
    <citation type="submission" date="2019-05" db="EMBL/GenBank/DDBJ databases">
        <title>Comparative genomics and metabolomics analyses of clavulanic acid producing Streptomyces species provides insight into specialized metabolism and evolution of beta-lactam biosynthetic gene clusters.</title>
        <authorList>
            <person name="Moore M.A."/>
            <person name="Cruz-Morales P."/>
            <person name="Barona Gomez F."/>
            <person name="Kapil T."/>
        </authorList>
    </citation>
    <scope>NUCLEOTIDE SEQUENCE [LARGE SCALE GENOMIC DNA]</scope>
    <source>
        <strain evidence="1 2">NRRL 5741</strain>
    </source>
</reference>
<dbReference type="EMBL" id="VCLA01000194">
    <property type="protein sequence ID" value="MQT04819.1"/>
    <property type="molecule type" value="Genomic_DNA"/>
</dbReference>
<keyword evidence="2" id="KW-1185">Reference proteome</keyword>
<protein>
    <submittedName>
        <fullName evidence="1">Uncharacterized protein</fullName>
    </submittedName>
</protein>
<dbReference type="Proteomes" id="UP000419138">
    <property type="component" value="Unassembled WGS sequence"/>
</dbReference>
<organism evidence="1 2">
    <name type="scientific">Streptomyces jumonjinensis</name>
    <dbReference type="NCBI Taxonomy" id="1945"/>
    <lineage>
        <taxon>Bacteria</taxon>
        <taxon>Bacillati</taxon>
        <taxon>Actinomycetota</taxon>
        <taxon>Actinomycetes</taxon>
        <taxon>Kitasatosporales</taxon>
        <taxon>Streptomycetaceae</taxon>
        <taxon>Streptomyces</taxon>
    </lineage>
</organism>